<evidence type="ECO:0000256" key="1">
    <source>
        <dbReference type="ARBA" id="ARBA00022884"/>
    </source>
</evidence>
<dbReference type="PROSITE" id="PS50102">
    <property type="entry name" value="RRM"/>
    <property type="match status" value="1"/>
</dbReference>
<comment type="caution">
    <text evidence="5">The sequence shown here is derived from an EMBL/GenBank/DDBJ whole genome shotgun (WGS) entry which is preliminary data.</text>
</comment>
<evidence type="ECO:0000256" key="3">
    <source>
        <dbReference type="SAM" id="MobiDB-lite"/>
    </source>
</evidence>
<sequence length="477" mass="52272">MAIEFTPFIQDNPVHPLSPGTYDTSATAGSINGTSENMSSSCRSISSMLFSSNNSSSSNLLLEEVSTLCVVDIPEDMREREFRAIFCFCPGYEAAMLWSRSGKDASDEHWLSLIPGSRPQSKLKVGFVKLYTRLDALEAKEVLSGKQWDHDGQKYTLKVEMAKKNLQVKRNLTGDSTLVLGPHGRTSSITRKSSFQAAFDAFHSISPSIIDTTAASEPAYDLINSTPSTPALSMSDNNMIYPSTRSGSLDARNDVGGLVSSRLPKSLNVRLSHSLADVDDELARQLGNLRTSIQPNNERGFNNVLFGSDDLTLSSRYLSMNNGISPLPSPGLPGYSYRSYSVPNVTDQNPPCNTLYVGNLPPNTKEEELRQIFSICTGYKRLCFRSKANGPLCFVEFDDVIRATQAMSELNGYLLSNSLKGGIRLSFSKNPLFTKPSLGTQQSMNQSLSAIGCNNLFGVSAFSTDKRENYFNDSPFS</sequence>
<evidence type="ECO:0000313" key="6">
    <source>
        <dbReference type="Proteomes" id="UP000654370"/>
    </source>
</evidence>
<dbReference type="Proteomes" id="UP000654370">
    <property type="component" value="Unassembled WGS sequence"/>
</dbReference>
<gene>
    <name evidence="5" type="ORF">INT43_001403</name>
</gene>
<protein>
    <recommendedName>
        <fullName evidence="4">RRM domain-containing protein</fullName>
    </recommendedName>
</protein>
<dbReference type="Pfam" id="PF00076">
    <property type="entry name" value="RRM_1"/>
    <property type="match status" value="1"/>
</dbReference>
<dbReference type="GO" id="GO:0003723">
    <property type="term" value="F:RNA binding"/>
    <property type="evidence" value="ECO:0007669"/>
    <property type="project" value="UniProtKB-UniRule"/>
</dbReference>
<accession>A0A8H7PDI6</accession>
<dbReference type="InterPro" id="IPR000504">
    <property type="entry name" value="RRM_dom"/>
</dbReference>
<dbReference type="PANTHER" id="PTHR10501">
    <property type="entry name" value="U1 SMALL NUCLEAR RIBONUCLEOPROTEIN A/U2 SMALL NUCLEAR RIBONUCLEOPROTEIN B"/>
    <property type="match status" value="1"/>
</dbReference>
<keyword evidence="6" id="KW-1185">Reference proteome</keyword>
<feature type="region of interest" description="Disordered" evidence="3">
    <location>
        <begin position="14"/>
        <end position="35"/>
    </location>
</feature>
<proteinExistence type="predicted"/>
<name>A0A8H7PDI6_MORIS</name>
<dbReference type="AlphaFoldDB" id="A0A8H7PDI6"/>
<feature type="compositionally biased region" description="Polar residues" evidence="3">
    <location>
        <begin position="21"/>
        <end position="34"/>
    </location>
</feature>
<evidence type="ECO:0000313" key="5">
    <source>
        <dbReference type="EMBL" id="KAG2171927.1"/>
    </source>
</evidence>
<dbReference type="OrthoDB" id="431169at2759"/>
<dbReference type="SMART" id="SM00360">
    <property type="entry name" value="RRM"/>
    <property type="match status" value="1"/>
</dbReference>
<feature type="domain" description="RRM" evidence="4">
    <location>
        <begin position="353"/>
        <end position="430"/>
    </location>
</feature>
<evidence type="ECO:0000256" key="2">
    <source>
        <dbReference type="PROSITE-ProRule" id="PRU00176"/>
    </source>
</evidence>
<dbReference type="SUPFAM" id="SSF54928">
    <property type="entry name" value="RNA-binding domain, RBD"/>
    <property type="match status" value="2"/>
</dbReference>
<dbReference type="CDD" id="cd12245">
    <property type="entry name" value="RRM_scw1_like"/>
    <property type="match status" value="1"/>
</dbReference>
<evidence type="ECO:0000259" key="4">
    <source>
        <dbReference type="PROSITE" id="PS50102"/>
    </source>
</evidence>
<dbReference type="Gene3D" id="3.30.70.330">
    <property type="match status" value="2"/>
</dbReference>
<keyword evidence="1 2" id="KW-0694">RNA-binding</keyword>
<dbReference type="EMBL" id="JAEPQZ010000018">
    <property type="protein sequence ID" value="KAG2171927.1"/>
    <property type="molecule type" value="Genomic_DNA"/>
</dbReference>
<reference evidence="5" key="1">
    <citation type="submission" date="2020-12" db="EMBL/GenBank/DDBJ databases">
        <title>Metabolic potential, ecology and presence of endohyphal bacteria is reflected in genomic diversity of Mucoromycotina.</title>
        <authorList>
            <person name="Muszewska A."/>
            <person name="Okrasinska A."/>
            <person name="Steczkiewicz K."/>
            <person name="Drgas O."/>
            <person name="Orlowska M."/>
            <person name="Perlinska-Lenart U."/>
            <person name="Aleksandrzak-Piekarczyk T."/>
            <person name="Szatraj K."/>
            <person name="Zielenkiewicz U."/>
            <person name="Pilsyk S."/>
            <person name="Malc E."/>
            <person name="Mieczkowski P."/>
            <person name="Kruszewska J.S."/>
            <person name="Biernat P."/>
            <person name="Pawlowska J."/>
        </authorList>
    </citation>
    <scope>NUCLEOTIDE SEQUENCE</scope>
    <source>
        <strain evidence="5">WA0000067209</strain>
    </source>
</reference>
<dbReference type="InterPro" id="IPR035979">
    <property type="entry name" value="RBD_domain_sf"/>
</dbReference>
<dbReference type="InterPro" id="IPR012677">
    <property type="entry name" value="Nucleotide-bd_a/b_plait_sf"/>
</dbReference>
<organism evidence="5 6">
    <name type="scientific">Mortierella isabellina</name>
    <name type="common">Filamentous fungus</name>
    <name type="synonym">Umbelopsis isabellina</name>
    <dbReference type="NCBI Taxonomy" id="91625"/>
    <lineage>
        <taxon>Eukaryota</taxon>
        <taxon>Fungi</taxon>
        <taxon>Fungi incertae sedis</taxon>
        <taxon>Mucoromycota</taxon>
        <taxon>Mucoromycotina</taxon>
        <taxon>Umbelopsidomycetes</taxon>
        <taxon>Umbelopsidales</taxon>
        <taxon>Umbelopsidaceae</taxon>
        <taxon>Umbelopsis</taxon>
    </lineage>
</organism>